<dbReference type="PRINTS" id="PR00412">
    <property type="entry name" value="EPOXHYDRLASE"/>
</dbReference>
<keyword evidence="6" id="KW-1185">Reference proteome</keyword>
<dbReference type="OrthoDB" id="9808398at2"/>
<dbReference type="HAMAP" id="MF_01660">
    <property type="entry name" value="MenH"/>
    <property type="match status" value="1"/>
</dbReference>
<dbReference type="GO" id="GO:0009234">
    <property type="term" value="P:menaquinone biosynthetic process"/>
    <property type="evidence" value="ECO:0007669"/>
    <property type="project" value="UniProtKB-UniRule"/>
</dbReference>
<dbReference type="PANTHER" id="PTHR42916:SF1">
    <property type="entry name" value="PROTEIN PHYLLO, CHLOROPLASTIC"/>
    <property type="match status" value="1"/>
</dbReference>
<dbReference type="Pfam" id="PF00561">
    <property type="entry name" value="Abhydrolase_1"/>
    <property type="match status" value="1"/>
</dbReference>
<dbReference type="SUPFAM" id="SSF53474">
    <property type="entry name" value="alpha/beta-Hydrolases"/>
    <property type="match status" value="1"/>
</dbReference>
<name>A0A372LDB3_9BACI</name>
<keyword evidence="2 3" id="KW-0456">Lyase</keyword>
<evidence type="ECO:0000256" key="3">
    <source>
        <dbReference type="HAMAP-Rule" id="MF_01660"/>
    </source>
</evidence>
<dbReference type="PRINTS" id="PR00111">
    <property type="entry name" value="ABHYDROLASE"/>
</dbReference>
<evidence type="ECO:0000313" key="6">
    <source>
        <dbReference type="Proteomes" id="UP000264541"/>
    </source>
</evidence>
<dbReference type="EMBL" id="QVTE01000064">
    <property type="protein sequence ID" value="RFU63646.1"/>
    <property type="molecule type" value="Genomic_DNA"/>
</dbReference>
<dbReference type="UniPathway" id="UPA00079"/>
<dbReference type="InterPro" id="IPR000639">
    <property type="entry name" value="Epox_hydrolase-like"/>
</dbReference>
<comment type="similarity">
    <text evidence="3">Belongs to the AB hydrolase superfamily. MenH family.</text>
</comment>
<keyword evidence="1 3" id="KW-0474">Menaquinone biosynthesis</keyword>
<gene>
    <name evidence="3 5" type="primary">menH</name>
    <name evidence="5" type="ORF">D0469_19540</name>
</gene>
<dbReference type="AlphaFoldDB" id="A0A372LDB3"/>
<sequence>MKIISNGVAYAVNVHGEGEPLLMLHGFTGSSSTWDFLIGETSQHFQLILVDSIGHGGTESPEDAERYQIEKSAEDLWNIIEYLGHKSVHLLGYSMGGRLGLTFACIYPEKVKTLILESTSPGLRTAEEREARKLQDSKLAERIKKDGLEAFVDYWENTPLFSSQKILPINKRKSIRSGRLENSVTGLSNSLLGMGTGSQPSWWSQLKELDKPVLLITGEADKKFSDIGYAMKEVLPYCELQIFKGAGHALHVEEPEKFGKIISEFLSKHIRRRKHGN</sequence>
<dbReference type="PANTHER" id="PTHR42916">
    <property type="entry name" value="2-SUCCINYL-5-ENOLPYRUVYL-6-HYDROXY-3-CYCLOHEXENE-1-CARBOXYLATE SYNTHASE"/>
    <property type="match status" value="1"/>
</dbReference>
<evidence type="ECO:0000259" key="4">
    <source>
        <dbReference type="Pfam" id="PF00561"/>
    </source>
</evidence>
<comment type="catalytic activity">
    <reaction evidence="3">
        <text>5-enolpyruvoyl-6-hydroxy-2-succinyl-cyclohex-3-ene-1-carboxylate = (1R,6R)-6-hydroxy-2-succinyl-cyclohexa-2,4-diene-1-carboxylate + pyruvate</text>
        <dbReference type="Rhea" id="RHEA:25597"/>
        <dbReference type="ChEBI" id="CHEBI:15361"/>
        <dbReference type="ChEBI" id="CHEBI:58689"/>
        <dbReference type="ChEBI" id="CHEBI:58818"/>
        <dbReference type="EC" id="4.2.99.20"/>
    </reaction>
</comment>
<evidence type="ECO:0000313" key="5">
    <source>
        <dbReference type="EMBL" id="RFU63646.1"/>
    </source>
</evidence>
<dbReference type="NCBIfam" id="TIGR03695">
    <property type="entry name" value="menH_SHCHC"/>
    <property type="match status" value="1"/>
</dbReference>
<comment type="function">
    <text evidence="3">Catalyzes a proton abstraction reaction that results in 2,5-elimination of pyruvate from 2-succinyl-5-enolpyruvyl-6-hydroxy-3-cyclohexene-1-carboxylate (SEPHCHC) and the formation of 2-succinyl-6-hydroxy-2,4-cyclohexadiene-1-carboxylate (SHCHC).</text>
</comment>
<organism evidence="5 6">
    <name type="scientific">Peribacillus saganii</name>
    <dbReference type="NCBI Taxonomy" id="2303992"/>
    <lineage>
        <taxon>Bacteria</taxon>
        <taxon>Bacillati</taxon>
        <taxon>Bacillota</taxon>
        <taxon>Bacilli</taxon>
        <taxon>Bacillales</taxon>
        <taxon>Bacillaceae</taxon>
        <taxon>Peribacillus</taxon>
    </lineage>
</organism>
<reference evidence="5 6" key="1">
    <citation type="submission" date="2018-08" db="EMBL/GenBank/DDBJ databases">
        <title>Bacillus chawlae sp. nov., Bacillus glennii sp. nov., and Bacillus saganii sp. nov. Isolated from the Vehicle Assembly Building at Kennedy Space Center where the Viking Spacecraft were Assembled.</title>
        <authorList>
            <person name="Seuylemezian A."/>
            <person name="Vaishampayan P."/>
        </authorList>
    </citation>
    <scope>NUCLEOTIDE SEQUENCE [LARGE SCALE GENOMIC DNA]</scope>
    <source>
        <strain evidence="5 6">V47-23a</strain>
    </source>
</reference>
<dbReference type="InterPro" id="IPR022485">
    <property type="entry name" value="SHCHC_synthase_MenH"/>
</dbReference>
<dbReference type="Proteomes" id="UP000264541">
    <property type="component" value="Unassembled WGS sequence"/>
</dbReference>
<dbReference type="RefSeq" id="WP_117328397.1">
    <property type="nucleotide sequence ID" value="NZ_QVTE01000064.1"/>
</dbReference>
<dbReference type="UniPathway" id="UPA01057">
    <property type="reaction ID" value="UER00900"/>
</dbReference>
<dbReference type="InterPro" id="IPR029058">
    <property type="entry name" value="AB_hydrolase_fold"/>
</dbReference>
<dbReference type="EC" id="4.2.99.20" evidence="3"/>
<feature type="domain" description="AB hydrolase-1" evidence="4">
    <location>
        <begin position="20"/>
        <end position="255"/>
    </location>
</feature>
<comment type="pathway">
    <text evidence="3">Quinol/quinone metabolism; menaquinone biosynthesis.</text>
</comment>
<comment type="subunit">
    <text evidence="3">Monomer.</text>
</comment>
<dbReference type="InterPro" id="IPR000073">
    <property type="entry name" value="AB_hydrolase_1"/>
</dbReference>
<protein>
    <recommendedName>
        <fullName evidence="3">Putative 2-succinyl-6-hydroxy-2,4-cyclohexadiene-1-carboxylate synthase</fullName>
        <shortName evidence="3">SHCHC synthase</shortName>
        <ecNumber evidence="3">4.2.99.20</ecNumber>
    </recommendedName>
</protein>
<dbReference type="GO" id="GO:0070205">
    <property type="term" value="F:2-succinyl-6-hydroxy-2,4-cyclohexadiene-1-carboxylate synthase activity"/>
    <property type="evidence" value="ECO:0007669"/>
    <property type="project" value="UniProtKB-UniRule"/>
</dbReference>
<evidence type="ECO:0000256" key="1">
    <source>
        <dbReference type="ARBA" id="ARBA00022428"/>
    </source>
</evidence>
<comment type="pathway">
    <text evidence="3">Quinol/quinone metabolism; 1,4-dihydroxy-2-naphthoate biosynthesis; 1,4-dihydroxy-2-naphthoate from chorismate: step 3/7.</text>
</comment>
<proteinExistence type="inferred from homology"/>
<accession>A0A372LDB3</accession>
<evidence type="ECO:0000256" key="2">
    <source>
        <dbReference type="ARBA" id="ARBA00023239"/>
    </source>
</evidence>
<comment type="caution">
    <text evidence="5">The sequence shown here is derived from an EMBL/GenBank/DDBJ whole genome shotgun (WGS) entry which is preliminary data.</text>
</comment>
<dbReference type="Gene3D" id="3.40.50.1820">
    <property type="entry name" value="alpha/beta hydrolase"/>
    <property type="match status" value="1"/>
</dbReference>